<dbReference type="EMBL" id="QUSW01000009">
    <property type="protein sequence ID" value="RQP21935.1"/>
    <property type="molecule type" value="Genomic_DNA"/>
</dbReference>
<accession>A0A3N7JSE5</accession>
<organism evidence="2 3">
    <name type="scientific">Piscinibacter terrae</name>
    <dbReference type="NCBI Taxonomy" id="2496871"/>
    <lineage>
        <taxon>Bacteria</taxon>
        <taxon>Pseudomonadati</taxon>
        <taxon>Pseudomonadota</taxon>
        <taxon>Betaproteobacteria</taxon>
        <taxon>Burkholderiales</taxon>
        <taxon>Sphaerotilaceae</taxon>
        <taxon>Piscinibacter</taxon>
    </lineage>
</organism>
<dbReference type="InterPro" id="IPR037401">
    <property type="entry name" value="SnoaL-like"/>
</dbReference>
<name>A0A3N7JSE5_9BURK</name>
<keyword evidence="3" id="KW-1185">Reference proteome</keyword>
<dbReference type="Pfam" id="PF12680">
    <property type="entry name" value="SnoaL_2"/>
    <property type="match status" value="1"/>
</dbReference>
<reference evidence="2 3" key="1">
    <citation type="submission" date="2018-08" db="EMBL/GenBank/DDBJ databases">
        <authorList>
            <person name="Khan S.A."/>
            <person name="Jeon C.O."/>
            <person name="Chun B.H."/>
            <person name="Jeong S.E."/>
        </authorList>
    </citation>
    <scope>NUCLEOTIDE SEQUENCE [LARGE SCALE GENOMIC DNA]</scope>
    <source>
        <strain evidence="2 3">S-16</strain>
    </source>
</reference>
<proteinExistence type="predicted"/>
<evidence type="ECO:0000259" key="1">
    <source>
        <dbReference type="Pfam" id="PF12680"/>
    </source>
</evidence>
<dbReference type="RefSeq" id="WP_124543346.1">
    <property type="nucleotide sequence ID" value="NZ_QUSW01000009.1"/>
</dbReference>
<sequence length="122" mass="14277">MRAGELIEAFWRTANARDWDGFGRLLHDEVIYEVPQTRERLRGRANYVEFNQTYPGNWTATVTELFDQGAKGMSVVDFRVDDAAETGISLFEMRDGLIARITDWWPTPYDPPQRKTDKIERY</sequence>
<evidence type="ECO:0000313" key="3">
    <source>
        <dbReference type="Proteomes" id="UP000267464"/>
    </source>
</evidence>
<dbReference type="InterPro" id="IPR032710">
    <property type="entry name" value="NTF2-like_dom_sf"/>
</dbReference>
<dbReference type="Proteomes" id="UP000267464">
    <property type="component" value="Unassembled WGS sequence"/>
</dbReference>
<dbReference type="OrthoDB" id="117872at2"/>
<gene>
    <name evidence="2" type="ORF">DZC73_26235</name>
</gene>
<dbReference type="Gene3D" id="3.10.450.50">
    <property type="match status" value="1"/>
</dbReference>
<dbReference type="AlphaFoldDB" id="A0A3N7JSE5"/>
<dbReference type="SUPFAM" id="SSF54427">
    <property type="entry name" value="NTF2-like"/>
    <property type="match status" value="1"/>
</dbReference>
<protein>
    <submittedName>
        <fullName evidence="2">Nuclear transport factor 2 family protein</fullName>
    </submittedName>
</protein>
<comment type="caution">
    <text evidence="2">The sequence shown here is derived from an EMBL/GenBank/DDBJ whole genome shotgun (WGS) entry which is preliminary data.</text>
</comment>
<reference evidence="2 3" key="2">
    <citation type="submission" date="2018-12" db="EMBL/GenBank/DDBJ databases">
        <title>Rhizobacter gummiphilus sp. nov., a rubber-degrading bacterium isolated from the soil of a botanical garden in Japan.</title>
        <authorList>
            <person name="Shunsuke S.S."/>
        </authorList>
    </citation>
    <scope>NUCLEOTIDE SEQUENCE [LARGE SCALE GENOMIC DNA]</scope>
    <source>
        <strain evidence="2 3">S-16</strain>
    </source>
</reference>
<feature type="domain" description="SnoaL-like" evidence="1">
    <location>
        <begin position="7"/>
        <end position="101"/>
    </location>
</feature>
<evidence type="ECO:0000313" key="2">
    <source>
        <dbReference type="EMBL" id="RQP21935.1"/>
    </source>
</evidence>